<dbReference type="Gene3D" id="3.90.1590.10">
    <property type="entry name" value="glutathione-dependent formaldehyde- activating enzyme (gfa)"/>
    <property type="match status" value="1"/>
</dbReference>
<dbReference type="Proteomes" id="UP001056012">
    <property type="component" value="Chromosome 4"/>
</dbReference>
<proteinExistence type="predicted"/>
<sequence>MAASSDMATQTLHGSCACGRNRYVIEIPPQQVRQAELRYDNTPASRYHAANPLTLWLRVPLPWYTSATFAHFPDETRMSIKRNFESPFASHTRRQFCGYCGTQLTSWNERTRDEAEHISLTVGSLLDEDQELLGDLGFLPSSDSSDDDEVTSVAPTRANPSRTLARPGPQSRGAPWFEEIVRNTRLGRFKQQRGGHTDSGVHVEWEVTEWTEGDGLDVDDEGSATPSKRKIGDVDDTDDTEMRTA</sequence>
<name>A0A9Q8ZD77_CURCL</name>
<accession>A0A9Q8ZD77</accession>
<feature type="region of interest" description="Disordered" evidence="1">
    <location>
        <begin position="136"/>
        <end position="175"/>
    </location>
</feature>
<protein>
    <recommendedName>
        <fullName evidence="4">CENP-V/GFA domain-containing protein</fullName>
    </recommendedName>
</protein>
<dbReference type="VEuPathDB" id="FungiDB:yc1106_06583"/>
<evidence type="ECO:0008006" key="4">
    <source>
        <dbReference type="Google" id="ProtNLM"/>
    </source>
</evidence>
<gene>
    <name evidence="2" type="ORF">yc1106_06583</name>
</gene>
<feature type="compositionally biased region" description="Acidic residues" evidence="1">
    <location>
        <begin position="206"/>
        <end position="222"/>
    </location>
</feature>
<evidence type="ECO:0000256" key="1">
    <source>
        <dbReference type="SAM" id="MobiDB-lite"/>
    </source>
</evidence>
<reference evidence="2" key="1">
    <citation type="submission" date="2021-12" db="EMBL/GenBank/DDBJ databases">
        <title>Curvularia clavata genome.</title>
        <authorList>
            <person name="Cao Y."/>
        </authorList>
    </citation>
    <scope>NUCLEOTIDE SEQUENCE</scope>
    <source>
        <strain evidence="2">Yc1106</strain>
    </source>
</reference>
<organism evidence="2 3">
    <name type="scientific">Curvularia clavata</name>
    <dbReference type="NCBI Taxonomy" id="95742"/>
    <lineage>
        <taxon>Eukaryota</taxon>
        <taxon>Fungi</taxon>
        <taxon>Dikarya</taxon>
        <taxon>Ascomycota</taxon>
        <taxon>Pezizomycotina</taxon>
        <taxon>Dothideomycetes</taxon>
        <taxon>Pleosporomycetidae</taxon>
        <taxon>Pleosporales</taxon>
        <taxon>Pleosporineae</taxon>
        <taxon>Pleosporaceae</taxon>
        <taxon>Curvularia</taxon>
    </lineage>
</organism>
<keyword evidence="3" id="KW-1185">Reference proteome</keyword>
<evidence type="ECO:0000313" key="2">
    <source>
        <dbReference type="EMBL" id="USP79309.1"/>
    </source>
</evidence>
<feature type="compositionally biased region" description="Basic and acidic residues" evidence="1">
    <location>
        <begin position="195"/>
        <end position="205"/>
    </location>
</feature>
<dbReference type="OrthoDB" id="3907216at2759"/>
<feature type="region of interest" description="Disordered" evidence="1">
    <location>
        <begin position="188"/>
        <end position="245"/>
    </location>
</feature>
<evidence type="ECO:0000313" key="3">
    <source>
        <dbReference type="Proteomes" id="UP001056012"/>
    </source>
</evidence>
<dbReference type="AlphaFoldDB" id="A0A9Q8ZD77"/>
<dbReference type="EMBL" id="CP089277">
    <property type="protein sequence ID" value="USP79309.1"/>
    <property type="molecule type" value="Genomic_DNA"/>
</dbReference>